<feature type="region of interest" description="Disordered" evidence="1">
    <location>
        <begin position="1"/>
        <end position="27"/>
    </location>
</feature>
<keyword evidence="4" id="KW-1185">Reference proteome</keyword>
<dbReference type="PANTHER" id="PTHR37577">
    <property type="entry name" value="INTEGRAL MEMBRANE PROTEIN"/>
    <property type="match status" value="1"/>
</dbReference>
<keyword evidence="2" id="KW-0472">Membrane</keyword>
<gene>
    <name evidence="3" type="ORF">NCU07480</name>
</gene>
<keyword evidence="2" id="KW-1133">Transmembrane helix</keyword>
<dbReference type="HOGENOM" id="CLU_693652_0_0_1"/>
<dbReference type="InterPro" id="IPR053018">
    <property type="entry name" value="Elsinochrome_Biosynth-Asso"/>
</dbReference>
<proteinExistence type="predicted"/>
<dbReference type="KEGG" id="ncr:NCU07480"/>
<dbReference type="EMBL" id="CM002236">
    <property type="protein sequence ID" value="EAA35791.3"/>
    <property type="molecule type" value="Genomic_DNA"/>
</dbReference>
<feature type="transmembrane region" description="Helical" evidence="2">
    <location>
        <begin position="204"/>
        <end position="229"/>
    </location>
</feature>
<evidence type="ECO:0000256" key="1">
    <source>
        <dbReference type="SAM" id="MobiDB-lite"/>
    </source>
</evidence>
<keyword evidence="2" id="KW-0812">Transmembrane</keyword>
<feature type="transmembrane region" description="Helical" evidence="2">
    <location>
        <begin position="264"/>
        <end position="283"/>
    </location>
</feature>
<dbReference type="OrthoDB" id="5427664at2759"/>
<dbReference type="AlphaFoldDB" id="Q7SG60"/>
<dbReference type="Proteomes" id="UP000001805">
    <property type="component" value="Chromosome 1, Linkage Group I"/>
</dbReference>
<reference evidence="3 4" key="1">
    <citation type="journal article" date="2003" name="Nature">
        <title>The genome sequence of the filamentous fungus Neurospora crassa.</title>
        <authorList>
            <person name="Galagan J.E."/>
            <person name="Calvo S.E."/>
            <person name="Borkovich K.A."/>
            <person name="Selker E.U."/>
            <person name="Read N.D."/>
            <person name="Jaffe D."/>
            <person name="FitzHugh W."/>
            <person name="Ma L.J."/>
            <person name="Smirnov S."/>
            <person name="Purcell S."/>
            <person name="Rehman B."/>
            <person name="Elkins T."/>
            <person name="Engels R."/>
            <person name="Wang S."/>
            <person name="Nielsen C.B."/>
            <person name="Butler J."/>
            <person name="Endrizzi M."/>
            <person name="Qui D."/>
            <person name="Ianakiev P."/>
            <person name="Bell-Pedersen D."/>
            <person name="Nelson M.A."/>
            <person name="Werner-Washburne M."/>
            <person name="Selitrennikoff C.P."/>
            <person name="Kinsey J.A."/>
            <person name="Braun E.L."/>
            <person name="Zelter A."/>
            <person name="Schulte U."/>
            <person name="Kothe G.O."/>
            <person name="Jedd G."/>
            <person name="Mewes W."/>
            <person name="Staben C."/>
            <person name="Marcotte E."/>
            <person name="Greenberg D."/>
            <person name="Roy A."/>
            <person name="Foley K."/>
            <person name="Naylor J."/>
            <person name="Stange-Thomann N."/>
            <person name="Barrett R."/>
            <person name="Gnerre S."/>
            <person name="Kamal M."/>
            <person name="Kamvysselis M."/>
            <person name="Mauceli E."/>
            <person name="Bielke C."/>
            <person name="Rudd S."/>
            <person name="Frishman D."/>
            <person name="Krystofova S."/>
            <person name="Rasmussen C."/>
            <person name="Metzenberg R.L."/>
            <person name="Perkins D.D."/>
            <person name="Kroken S."/>
            <person name="Cogoni C."/>
            <person name="Macino G."/>
            <person name="Catcheside D."/>
            <person name="Li W."/>
            <person name="Pratt R.J."/>
            <person name="Osmani S.A."/>
            <person name="DeSouza C.P."/>
            <person name="Glass L."/>
            <person name="Orbach M.J."/>
            <person name="Berglund J.A."/>
            <person name="Voelker R."/>
            <person name="Yarden O."/>
            <person name="Plamann M."/>
            <person name="Seiler S."/>
            <person name="Dunlap J."/>
            <person name="Radford A."/>
            <person name="Aramayo R."/>
            <person name="Natvig D.O."/>
            <person name="Alex L.A."/>
            <person name="Mannhaupt G."/>
            <person name="Ebbole D.J."/>
            <person name="Freitag M."/>
            <person name="Paulsen I."/>
            <person name="Sachs M.S."/>
            <person name="Lander E.S."/>
            <person name="Nusbaum C."/>
            <person name="Birren B."/>
        </authorList>
    </citation>
    <scope>NUCLEOTIDE SEQUENCE [LARGE SCALE GENOMIC DNA]</scope>
    <source>
        <strain evidence="4">ATCC 24698 / 74-OR23-1A / CBS 708.71 / DSM 1257 / FGSC 987</strain>
    </source>
</reference>
<feature type="compositionally biased region" description="Basic and acidic residues" evidence="1">
    <location>
        <begin position="1"/>
        <end position="24"/>
    </location>
</feature>
<dbReference type="GeneID" id="3881176"/>
<feature type="transmembrane region" description="Helical" evidence="2">
    <location>
        <begin position="375"/>
        <end position="395"/>
    </location>
</feature>
<sequence>MEKAEIRRNYEGAKNKKVRGREETAQQLLSSLSLSQSPPFPQFGATGTYPVPAFEPPFCDQNPSARSMMATVTELYFFIRHGFKRHPWLLSHGHPLKLESPTAEWNCAEHYRKCDSCPMSQSDPDIAGIGPRKLIVNTSSTTAKVYAWVGETVTKIIGTKHAVRCAKICYDMIICLGDQQLVGSVGLLVATIKKLHFDKTLSAYHFQLVLCMVSLSSTAFTFSMICYCLRHQRIEDDGCTRRRQPQQQHGPRPWCRRLTEGLPWAIRMFFWLSLKALLLYNISVAARMKDLPWDCPAICYKNSRGIKIPLGKIDSAAYLFQTPLYAKVALTYSMASLLFFGSRKLIYFALYLWTHIHVPESLRRLEEITKEEMQIGFGQTMAVILLVLLAFQLAISISENDEPTQDAETDGLIRDNNVDVDNITDDTSQVVIVIEPTEISSVV</sequence>
<evidence type="ECO:0000313" key="4">
    <source>
        <dbReference type="Proteomes" id="UP000001805"/>
    </source>
</evidence>
<evidence type="ECO:0000313" key="3">
    <source>
        <dbReference type="EMBL" id="EAA35791.3"/>
    </source>
</evidence>
<organism evidence="3 4">
    <name type="scientific">Neurospora crassa (strain ATCC 24698 / 74-OR23-1A / CBS 708.71 / DSM 1257 / FGSC 987)</name>
    <dbReference type="NCBI Taxonomy" id="367110"/>
    <lineage>
        <taxon>Eukaryota</taxon>
        <taxon>Fungi</taxon>
        <taxon>Dikarya</taxon>
        <taxon>Ascomycota</taxon>
        <taxon>Pezizomycotina</taxon>
        <taxon>Sordariomycetes</taxon>
        <taxon>Sordariomycetidae</taxon>
        <taxon>Sordariales</taxon>
        <taxon>Sordariaceae</taxon>
        <taxon>Neurospora</taxon>
    </lineage>
</organism>
<protein>
    <submittedName>
        <fullName evidence="3">Uncharacterized protein</fullName>
    </submittedName>
</protein>
<dbReference type="PANTHER" id="PTHR37577:SF1">
    <property type="entry name" value="INTEGRAL MEMBRANE PROTEIN"/>
    <property type="match status" value="1"/>
</dbReference>
<feature type="transmembrane region" description="Helical" evidence="2">
    <location>
        <begin position="329"/>
        <end position="354"/>
    </location>
</feature>
<dbReference type="STRING" id="367110.Q7SG60"/>
<dbReference type="InParanoid" id="Q7SG60"/>
<accession>Q7SG60</accession>
<dbReference type="VEuPathDB" id="FungiDB:NCU07480"/>
<dbReference type="RefSeq" id="XP_965027.3">
    <property type="nucleotide sequence ID" value="XM_959934.3"/>
</dbReference>
<evidence type="ECO:0000256" key="2">
    <source>
        <dbReference type="SAM" id="Phobius"/>
    </source>
</evidence>
<name>Q7SG60_NEUCR</name>